<keyword evidence="3" id="KW-1185">Reference proteome</keyword>
<organism evidence="2 3">
    <name type="scientific">Sphaeroforma arctica JP610</name>
    <dbReference type="NCBI Taxonomy" id="667725"/>
    <lineage>
        <taxon>Eukaryota</taxon>
        <taxon>Ichthyosporea</taxon>
        <taxon>Ichthyophonida</taxon>
        <taxon>Sphaeroforma</taxon>
    </lineage>
</organism>
<evidence type="ECO:0000313" key="2">
    <source>
        <dbReference type="EMBL" id="KNC75690.1"/>
    </source>
</evidence>
<proteinExistence type="predicted"/>
<keyword evidence="1" id="KW-0472">Membrane</keyword>
<keyword evidence="1" id="KW-0812">Transmembrane</keyword>
<dbReference type="EMBL" id="KQ243473">
    <property type="protein sequence ID" value="KNC75690.1"/>
    <property type="molecule type" value="Genomic_DNA"/>
</dbReference>
<reference evidence="2 3" key="1">
    <citation type="submission" date="2011-02" db="EMBL/GenBank/DDBJ databases">
        <title>The Genome Sequence of Sphaeroforma arctica JP610.</title>
        <authorList>
            <consortium name="The Broad Institute Genome Sequencing Platform"/>
            <person name="Russ C."/>
            <person name="Cuomo C."/>
            <person name="Young S.K."/>
            <person name="Zeng Q."/>
            <person name="Gargeya S."/>
            <person name="Alvarado L."/>
            <person name="Berlin A."/>
            <person name="Chapman S.B."/>
            <person name="Chen Z."/>
            <person name="Freedman E."/>
            <person name="Gellesch M."/>
            <person name="Goldberg J."/>
            <person name="Griggs A."/>
            <person name="Gujja S."/>
            <person name="Heilman E."/>
            <person name="Heiman D."/>
            <person name="Howarth C."/>
            <person name="Mehta T."/>
            <person name="Neiman D."/>
            <person name="Pearson M."/>
            <person name="Roberts A."/>
            <person name="Saif S."/>
            <person name="Shea T."/>
            <person name="Shenoy N."/>
            <person name="Sisk P."/>
            <person name="Stolte C."/>
            <person name="Sykes S."/>
            <person name="White J."/>
            <person name="Yandava C."/>
            <person name="Burger G."/>
            <person name="Gray M.W."/>
            <person name="Holland P.W.H."/>
            <person name="King N."/>
            <person name="Lang F.B.F."/>
            <person name="Roger A.J."/>
            <person name="Ruiz-Trillo I."/>
            <person name="Haas B."/>
            <person name="Nusbaum C."/>
            <person name="Birren B."/>
        </authorList>
    </citation>
    <scope>NUCLEOTIDE SEQUENCE [LARGE SCALE GENOMIC DNA]</scope>
    <source>
        <strain evidence="2 3">JP610</strain>
    </source>
</reference>
<evidence type="ECO:0000313" key="3">
    <source>
        <dbReference type="Proteomes" id="UP000054560"/>
    </source>
</evidence>
<evidence type="ECO:0000256" key="1">
    <source>
        <dbReference type="SAM" id="Phobius"/>
    </source>
</evidence>
<keyword evidence="1" id="KW-1133">Transmembrane helix</keyword>
<sequence>MHPVWRTSSGCTFVPMKKCTWLPKRVASESTNAVKLPAQLSSRPLHTSNLKETSIRRVRLPNVDYAKFITRSRRRFHTGTASTESWGNRKDITQALLGCGVLLGVGYIAFSWYVKRSGLSWKSKECLVRANILEKEGDIQAAKRKLLEAFSLTVKDFGLVSLSTVLMADKVAQFCHKHGDLKMAKEYYVKLMQCMLQLGYKDSNKGVVGAALSVADISMENDDYETALVGYRWCLERAEVDGLSQSDIQRSMPPTGLSIHFGSGNKAKPSDTIEDELHIICLERLGYCLYEMKASSWPEALGTLEKAKSLRLHQLESLATEGIRSGDYLIRMAVLLESLSTVKTSLEDIKGALEESTRAAELHKLVEVYFKGESGYDNALTADALTADEIAKLSTAIRALTKLLGDSEESMLASKS</sequence>
<dbReference type="AlphaFoldDB" id="A0A0L0FG13"/>
<feature type="transmembrane region" description="Helical" evidence="1">
    <location>
        <begin position="92"/>
        <end position="114"/>
    </location>
</feature>
<protein>
    <submittedName>
        <fullName evidence="2">Uncharacterized protein</fullName>
    </submittedName>
</protein>
<dbReference type="Proteomes" id="UP000054560">
    <property type="component" value="Unassembled WGS sequence"/>
</dbReference>
<dbReference type="InterPro" id="IPR011990">
    <property type="entry name" value="TPR-like_helical_dom_sf"/>
</dbReference>
<dbReference type="Gene3D" id="1.25.40.10">
    <property type="entry name" value="Tetratricopeptide repeat domain"/>
    <property type="match status" value="1"/>
</dbReference>
<gene>
    <name evidence="2" type="ORF">SARC_11790</name>
</gene>
<dbReference type="RefSeq" id="XP_014149592.1">
    <property type="nucleotide sequence ID" value="XM_014294117.1"/>
</dbReference>
<name>A0A0L0FG13_9EUKA</name>
<accession>A0A0L0FG13</accession>
<dbReference type="OrthoDB" id="5986190at2759"/>
<dbReference type="GeneID" id="25912294"/>
<dbReference type="SUPFAM" id="SSF48452">
    <property type="entry name" value="TPR-like"/>
    <property type="match status" value="1"/>
</dbReference>